<dbReference type="GO" id="GO:0005730">
    <property type="term" value="C:nucleolus"/>
    <property type="evidence" value="ECO:0007669"/>
    <property type="project" value="TreeGrafter"/>
</dbReference>
<keyword evidence="2" id="KW-1185">Reference proteome</keyword>
<evidence type="ECO:0000313" key="1">
    <source>
        <dbReference type="EMBL" id="KZT29370.1"/>
    </source>
</evidence>
<dbReference type="PANTHER" id="PTHR15633">
    <property type="entry name" value="NUCLEOLAR PROTEIN 11"/>
    <property type="match status" value="1"/>
</dbReference>
<dbReference type="AlphaFoldDB" id="A0A165V9J1"/>
<dbReference type="Proteomes" id="UP000076761">
    <property type="component" value="Unassembled WGS sequence"/>
</dbReference>
<accession>A0A165V9J1</accession>
<dbReference type="OrthoDB" id="4349954at2759"/>
<dbReference type="PANTHER" id="PTHR15633:SF2">
    <property type="entry name" value="NUCLEOLAR PROTEIN 11"/>
    <property type="match status" value="1"/>
</dbReference>
<dbReference type="GO" id="GO:0030490">
    <property type="term" value="P:maturation of SSU-rRNA"/>
    <property type="evidence" value="ECO:0007669"/>
    <property type="project" value="InterPro"/>
</dbReference>
<dbReference type="InterPro" id="IPR042859">
    <property type="entry name" value="NOL11"/>
</dbReference>
<dbReference type="EMBL" id="KV425554">
    <property type="protein sequence ID" value="KZT29370.1"/>
    <property type="molecule type" value="Genomic_DNA"/>
</dbReference>
<name>A0A165V9J1_9AGAM</name>
<proteinExistence type="predicted"/>
<evidence type="ECO:0000313" key="2">
    <source>
        <dbReference type="Proteomes" id="UP000076761"/>
    </source>
</evidence>
<sequence length="693" mass="74657">MATSISDPFLLASYDLPRSSSSTHPHVLVTYHNQRITATVQGDGVHLLDLESLHPIASHSLGPASRFGCPSVTRGPNSKSSEESATTYMFLQSESQIRRWTGGALGKPLEEGPAVHVENDISRLYAPNELPTRLITISTDGHVSLLDEQTLATVASHPASSNLLKTFLFPRADWAPNTSEDGVVLILFLKNSDEQQIQLKVISICDDDDLSELYTSKIPLELEEETYEIADISLTPSGHLSLLTTTGSWHAYHLSPSSPTPSPLGPPLHLTNLSFISSPPSPHLSKTVALLGLTDSHVLLVSPSSSLPSETVCMIWDLKFGVLLASRALALAGRVALEAAGGHAVAVLSPGGKEGKGRSVVLVVPYAVPARSTIRNALGKGAAGAKWLKQPQDQGDGEGLTEGERAVLEGQAGVNVEAVRKLESEQGEQGLSDAFVKAVLDKAEGEYAAVRETVRYLLGRGVVSAGMLEGRGLLEMLRGKDDWVRTFSPNFTLYPRLIDHVTKKAIELALDTVPDLGEADLVSLLLPPAPAPALLTHIVVYSTSGPALRRALREALSSRPEALVEVLGAVEGWVQKGGRVGEGEGQGQGKKDLPPFEKVLAFLTALLDATFLTLLAHPPAHALLLRLQSHLQREIAFAEAVEELRVPLEPFVRAGKDKERSAVEEGDWRKRRKERFERRGVAVGVYQVEELVL</sequence>
<organism evidence="1 2">
    <name type="scientific">Neolentinus lepideus HHB14362 ss-1</name>
    <dbReference type="NCBI Taxonomy" id="1314782"/>
    <lineage>
        <taxon>Eukaryota</taxon>
        <taxon>Fungi</taxon>
        <taxon>Dikarya</taxon>
        <taxon>Basidiomycota</taxon>
        <taxon>Agaricomycotina</taxon>
        <taxon>Agaricomycetes</taxon>
        <taxon>Gloeophyllales</taxon>
        <taxon>Gloeophyllaceae</taxon>
        <taxon>Neolentinus</taxon>
    </lineage>
</organism>
<dbReference type="GO" id="GO:0003723">
    <property type="term" value="F:RNA binding"/>
    <property type="evidence" value="ECO:0007669"/>
    <property type="project" value="TreeGrafter"/>
</dbReference>
<reference evidence="1 2" key="1">
    <citation type="journal article" date="2016" name="Mol. Biol. Evol.">
        <title>Comparative Genomics of Early-Diverging Mushroom-Forming Fungi Provides Insights into the Origins of Lignocellulose Decay Capabilities.</title>
        <authorList>
            <person name="Nagy L.G."/>
            <person name="Riley R."/>
            <person name="Tritt A."/>
            <person name="Adam C."/>
            <person name="Daum C."/>
            <person name="Floudas D."/>
            <person name="Sun H."/>
            <person name="Yadav J.S."/>
            <person name="Pangilinan J."/>
            <person name="Larsson K.H."/>
            <person name="Matsuura K."/>
            <person name="Barry K."/>
            <person name="Labutti K."/>
            <person name="Kuo R."/>
            <person name="Ohm R.A."/>
            <person name="Bhattacharya S.S."/>
            <person name="Shirouzu T."/>
            <person name="Yoshinaga Y."/>
            <person name="Martin F.M."/>
            <person name="Grigoriev I.V."/>
            <person name="Hibbett D.S."/>
        </authorList>
    </citation>
    <scope>NUCLEOTIDE SEQUENCE [LARGE SCALE GENOMIC DNA]</scope>
    <source>
        <strain evidence="1 2">HHB14362 ss-1</strain>
    </source>
</reference>
<dbReference type="InParanoid" id="A0A165V9J1"/>
<protein>
    <submittedName>
        <fullName evidence="1">Uncharacterized protein</fullName>
    </submittedName>
</protein>
<gene>
    <name evidence="1" type="ORF">NEOLEDRAFT_1238811</name>
</gene>
<dbReference type="STRING" id="1314782.A0A165V9J1"/>